<dbReference type="Proteomes" id="UP001190926">
    <property type="component" value="Unassembled WGS sequence"/>
</dbReference>
<keyword evidence="1" id="KW-1133">Transmembrane helix</keyword>
<keyword evidence="1" id="KW-0812">Transmembrane</keyword>
<reference evidence="2 3" key="1">
    <citation type="journal article" date="2021" name="Nat. Commun.">
        <title>Incipient diploidization of the medicinal plant Perilla within 10,000 years.</title>
        <authorList>
            <person name="Zhang Y."/>
            <person name="Shen Q."/>
            <person name="Leng L."/>
            <person name="Zhang D."/>
            <person name="Chen S."/>
            <person name="Shi Y."/>
            <person name="Ning Z."/>
            <person name="Chen S."/>
        </authorList>
    </citation>
    <scope>NUCLEOTIDE SEQUENCE [LARGE SCALE GENOMIC DNA]</scope>
    <source>
        <strain evidence="3">cv. PC099</strain>
    </source>
</reference>
<keyword evidence="3" id="KW-1185">Reference proteome</keyword>
<keyword evidence="2" id="KW-0418">Kinase</keyword>
<evidence type="ECO:0000256" key="1">
    <source>
        <dbReference type="SAM" id="Phobius"/>
    </source>
</evidence>
<proteinExistence type="predicted"/>
<feature type="transmembrane region" description="Helical" evidence="1">
    <location>
        <begin position="45"/>
        <end position="66"/>
    </location>
</feature>
<accession>A0AAD4P061</accession>
<organism evidence="2 3">
    <name type="scientific">Perilla frutescens var. hirtella</name>
    <name type="common">Perilla citriodora</name>
    <name type="synonym">Perilla setoyensis</name>
    <dbReference type="NCBI Taxonomy" id="608512"/>
    <lineage>
        <taxon>Eukaryota</taxon>
        <taxon>Viridiplantae</taxon>
        <taxon>Streptophyta</taxon>
        <taxon>Embryophyta</taxon>
        <taxon>Tracheophyta</taxon>
        <taxon>Spermatophyta</taxon>
        <taxon>Magnoliopsida</taxon>
        <taxon>eudicotyledons</taxon>
        <taxon>Gunneridae</taxon>
        <taxon>Pentapetalae</taxon>
        <taxon>asterids</taxon>
        <taxon>lamiids</taxon>
        <taxon>Lamiales</taxon>
        <taxon>Lamiaceae</taxon>
        <taxon>Nepetoideae</taxon>
        <taxon>Elsholtzieae</taxon>
        <taxon>Perilla</taxon>
    </lineage>
</organism>
<name>A0AAD4P061_PERFH</name>
<evidence type="ECO:0000313" key="2">
    <source>
        <dbReference type="EMBL" id="KAH6821305.1"/>
    </source>
</evidence>
<keyword evidence="1" id="KW-0472">Membrane</keyword>
<comment type="caution">
    <text evidence="2">The sequence shown here is derived from an EMBL/GenBank/DDBJ whole genome shotgun (WGS) entry which is preliminary data.</text>
</comment>
<gene>
    <name evidence="2" type="ORF">C2S53_000795</name>
</gene>
<dbReference type="EMBL" id="SDAM02002131">
    <property type="protein sequence ID" value="KAH6821305.1"/>
    <property type="molecule type" value="Genomic_DNA"/>
</dbReference>
<dbReference type="AlphaFoldDB" id="A0AAD4P061"/>
<sequence length="124" mass="14549">MEVSMLSTQSATVLADIDPLFQLEQKICKKICRGKIRETKRKHSFLLNYCSNRGVLGISILLMFFVSKNIYDYMDDEQQKRRKEVLVDMCDQRARMLQDQFSVNVNHVHAIAILVSTFHYYKNP</sequence>
<protein>
    <submittedName>
        <fullName evidence="2">CHASE domain containing histidine kinase protein</fullName>
    </submittedName>
</protein>
<evidence type="ECO:0000313" key="3">
    <source>
        <dbReference type="Proteomes" id="UP001190926"/>
    </source>
</evidence>
<keyword evidence="2" id="KW-0808">Transferase</keyword>
<dbReference type="GO" id="GO:0016301">
    <property type="term" value="F:kinase activity"/>
    <property type="evidence" value="ECO:0007669"/>
    <property type="project" value="UniProtKB-KW"/>
</dbReference>
<dbReference type="Gene3D" id="6.10.250.1190">
    <property type="match status" value="1"/>
</dbReference>